<comment type="similarity">
    <text evidence="7 13">Belongs to the ribulose-phosphate 3-epimerase family.</text>
</comment>
<dbReference type="InterPro" id="IPR013785">
    <property type="entry name" value="Aldolase_TIM"/>
</dbReference>
<proteinExistence type="inferred from homology"/>
<dbReference type="SUPFAM" id="SSF51366">
    <property type="entry name" value="Ribulose-phoshate binding barrel"/>
    <property type="match status" value="1"/>
</dbReference>
<evidence type="ECO:0000256" key="12">
    <source>
        <dbReference type="ARBA" id="ARBA00023285"/>
    </source>
</evidence>
<organism evidence="18 19">
    <name type="scientific">Malassezia japonica</name>
    <dbReference type="NCBI Taxonomy" id="223818"/>
    <lineage>
        <taxon>Eukaryota</taxon>
        <taxon>Fungi</taxon>
        <taxon>Dikarya</taxon>
        <taxon>Basidiomycota</taxon>
        <taxon>Ustilaginomycotina</taxon>
        <taxon>Malasseziomycetes</taxon>
        <taxon>Malasseziales</taxon>
        <taxon>Malasseziaceae</taxon>
        <taxon>Malassezia</taxon>
    </lineage>
</organism>
<feature type="active site" description="Proton donor" evidence="14">
    <location>
        <position position="182"/>
    </location>
</feature>
<evidence type="ECO:0000313" key="18">
    <source>
        <dbReference type="EMBL" id="WFD38298.1"/>
    </source>
</evidence>
<keyword evidence="17" id="KW-0175">Coiled coil</keyword>
<feature type="binding site" evidence="16">
    <location>
        <position position="184"/>
    </location>
    <ligand>
        <name>substrate</name>
    </ligand>
</feature>
<feature type="active site" description="Proton acceptor" evidence="14">
    <location>
        <position position="44"/>
    </location>
</feature>
<feature type="binding site" evidence="15">
    <location>
        <position position="44"/>
    </location>
    <ligand>
        <name>a divalent metal cation</name>
        <dbReference type="ChEBI" id="CHEBI:60240"/>
    </ligand>
</feature>
<evidence type="ECO:0000256" key="15">
    <source>
        <dbReference type="PIRSR" id="PIRSR001461-2"/>
    </source>
</evidence>
<dbReference type="Pfam" id="PF00834">
    <property type="entry name" value="Ribul_P_3_epim"/>
    <property type="match status" value="1"/>
</dbReference>
<evidence type="ECO:0000313" key="19">
    <source>
        <dbReference type="Proteomes" id="UP001217754"/>
    </source>
</evidence>
<feature type="binding site" evidence="16">
    <location>
        <position position="76"/>
    </location>
    <ligand>
        <name>substrate</name>
    </ligand>
</feature>
<keyword evidence="10 15" id="KW-0479">Metal-binding</keyword>
<evidence type="ECO:0000256" key="2">
    <source>
        <dbReference type="ARBA" id="ARBA00001936"/>
    </source>
</evidence>
<evidence type="ECO:0000256" key="7">
    <source>
        <dbReference type="ARBA" id="ARBA00009541"/>
    </source>
</evidence>
<keyword evidence="12 15" id="KW-0170">Cobalt</keyword>
<comment type="pathway">
    <text evidence="6">Carbohydrate degradation; pentose phosphate pathway; D-xylulose 5-phosphate from D-ribulose 5-phosphate (non-oxidative stage): step 1/1.</text>
</comment>
<dbReference type="InterPro" id="IPR026019">
    <property type="entry name" value="Ribul_P_3_epim"/>
</dbReference>
<feature type="binding site" evidence="15">
    <location>
        <position position="76"/>
    </location>
    <ligand>
        <name>a divalent metal cation</name>
        <dbReference type="ChEBI" id="CHEBI:60240"/>
    </ligand>
</feature>
<keyword evidence="15" id="KW-0862">Zinc</keyword>
<comment type="catalytic activity">
    <reaction evidence="1 13">
        <text>D-ribulose 5-phosphate = D-xylulose 5-phosphate</text>
        <dbReference type="Rhea" id="RHEA:13677"/>
        <dbReference type="ChEBI" id="CHEBI:57737"/>
        <dbReference type="ChEBI" id="CHEBI:58121"/>
        <dbReference type="EC" id="5.1.3.1"/>
    </reaction>
</comment>
<dbReference type="HAMAP" id="MF_02227">
    <property type="entry name" value="RPE"/>
    <property type="match status" value="1"/>
</dbReference>
<dbReference type="FunFam" id="3.20.20.70:FF:000171">
    <property type="entry name" value="Ribulose-phosphate 3-epimerase"/>
    <property type="match status" value="1"/>
</dbReference>
<dbReference type="EMBL" id="CP119959">
    <property type="protein sequence ID" value="WFD38298.1"/>
    <property type="molecule type" value="Genomic_DNA"/>
</dbReference>
<dbReference type="GO" id="GO:0004750">
    <property type="term" value="F:D-ribulose-phosphate 3-epimerase activity"/>
    <property type="evidence" value="ECO:0007669"/>
    <property type="project" value="UniProtKB-EC"/>
</dbReference>
<gene>
    <name evidence="18" type="primary">RPE1</name>
    <name evidence="18" type="ORF">MJAP1_001249</name>
</gene>
<evidence type="ECO:0000256" key="5">
    <source>
        <dbReference type="ARBA" id="ARBA00001954"/>
    </source>
</evidence>
<dbReference type="GO" id="GO:0046872">
    <property type="term" value="F:metal ion binding"/>
    <property type="evidence" value="ECO:0007669"/>
    <property type="project" value="UniProtKB-KW"/>
</dbReference>
<dbReference type="PIRSF" id="PIRSF001461">
    <property type="entry name" value="RPE"/>
    <property type="match status" value="1"/>
</dbReference>
<dbReference type="CDD" id="cd00429">
    <property type="entry name" value="RPE"/>
    <property type="match status" value="1"/>
</dbReference>
<comment type="cofactor">
    <cofactor evidence="5">
        <name>Fe(2+)</name>
        <dbReference type="ChEBI" id="CHEBI:29033"/>
    </cofactor>
</comment>
<evidence type="ECO:0000256" key="17">
    <source>
        <dbReference type="SAM" id="Coils"/>
    </source>
</evidence>
<keyword evidence="11 13" id="KW-0413">Isomerase</keyword>
<evidence type="ECO:0000256" key="6">
    <source>
        <dbReference type="ARBA" id="ARBA00005016"/>
    </source>
</evidence>
<reference evidence="18" key="1">
    <citation type="submission" date="2023-03" db="EMBL/GenBank/DDBJ databases">
        <title>Mating type loci evolution in Malassezia.</title>
        <authorList>
            <person name="Coelho M.A."/>
        </authorList>
    </citation>
    <scope>NUCLEOTIDE SEQUENCE</scope>
    <source>
        <strain evidence="18">CBS 9431</strain>
    </source>
</reference>
<dbReference type="InterPro" id="IPR000056">
    <property type="entry name" value="Ribul_P_3_epim-like"/>
</dbReference>
<comment type="cofactor">
    <cofactor evidence="4">
        <name>Zn(2+)</name>
        <dbReference type="ChEBI" id="CHEBI:29105"/>
    </cofactor>
</comment>
<sequence>MPTIKIAPSVLASDLGNLNHECQRMMDSGADWLHMGVFPPADADIMDGHFVPNIVLGAPVLKSVYKALPHIFMDCHMMVSEPAKWIKDIADAGGKSYTFHLEATDDPLDVIRQIKTANMRASIAINPGTPANEISDEIGKAVDMILVMTVWPGAGGQKFMKECMPKVAELRARFPELDVEVDGGVGPKTIDRCADAGANVIVAGTAVFNHSDPKAVIAFLRKQCERAQERIRDERERIAKGESIEEVDKSKGKFGASITMQPIH</sequence>
<dbReference type="EC" id="5.1.3.1" evidence="8 13"/>
<evidence type="ECO:0000256" key="4">
    <source>
        <dbReference type="ARBA" id="ARBA00001947"/>
    </source>
</evidence>
<dbReference type="RefSeq" id="XP_060121195.1">
    <property type="nucleotide sequence ID" value="XM_060265212.1"/>
</dbReference>
<dbReference type="GO" id="GO:0005975">
    <property type="term" value="P:carbohydrate metabolic process"/>
    <property type="evidence" value="ECO:0007669"/>
    <property type="project" value="InterPro"/>
</dbReference>
<evidence type="ECO:0000256" key="10">
    <source>
        <dbReference type="ARBA" id="ARBA00022723"/>
    </source>
</evidence>
<evidence type="ECO:0000256" key="8">
    <source>
        <dbReference type="ARBA" id="ARBA00013188"/>
    </source>
</evidence>
<feature type="binding site" evidence="15">
    <location>
        <position position="34"/>
    </location>
    <ligand>
        <name>a divalent metal cation</name>
        <dbReference type="ChEBI" id="CHEBI:60240"/>
    </ligand>
</feature>
<feature type="binding site" evidence="16">
    <location>
        <begin position="153"/>
        <end position="156"/>
    </location>
    <ligand>
        <name>substrate</name>
    </ligand>
</feature>
<comment type="cofactor">
    <cofactor evidence="15">
        <name>a divalent metal cation</name>
        <dbReference type="ChEBI" id="CHEBI:60240"/>
    </cofactor>
    <text evidence="15">Binds 1 divalent metal cation per subunit.</text>
</comment>
<name>A0AAF0EW94_9BASI</name>
<feature type="binding site" evidence="16">
    <location>
        <begin position="204"/>
        <end position="205"/>
    </location>
    <ligand>
        <name>substrate</name>
    </ligand>
</feature>
<protein>
    <recommendedName>
        <fullName evidence="9 13">Ribulose-phosphate 3-epimerase</fullName>
        <ecNumber evidence="8 13">5.1.3.1</ecNumber>
    </recommendedName>
</protein>
<evidence type="ECO:0000256" key="13">
    <source>
        <dbReference type="PIRNR" id="PIRNR001461"/>
    </source>
</evidence>
<evidence type="ECO:0000256" key="1">
    <source>
        <dbReference type="ARBA" id="ARBA00001782"/>
    </source>
</evidence>
<dbReference type="Proteomes" id="UP001217754">
    <property type="component" value="Chromosome 2"/>
</dbReference>
<dbReference type="NCBIfam" id="NF004076">
    <property type="entry name" value="PRK05581.1-4"/>
    <property type="match status" value="1"/>
</dbReference>
<feature type="coiled-coil region" evidence="17">
    <location>
        <begin position="217"/>
        <end position="244"/>
    </location>
</feature>
<dbReference type="GO" id="GO:0006098">
    <property type="term" value="P:pentose-phosphate shunt"/>
    <property type="evidence" value="ECO:0007669"/>
    <property type="project" value="InterPro"/>
</dbReference>
<keyword evidence="19" id="KW-1185">Reference proteome</keyword>
<evidence type="ECO:0000256" key="3">
    <source>
        <dbReference type="ARBA" id="ARBA00001941"/>
    </source>
</evidence>
<feature type="binding site" evidence="16">
    <location>
        <position position="9"/>
    </location>
    <ligand>
        <name>substrate</name>
    </ligand>
</feature>
<keyword evidence="15" id="KW-0464">Manganese</keyword>
<evidence type="ECO:0000256" key="16">
    <source>
        <dbReference type="PIRSR" id="PIRSR001461-3"/>
    </source>
</evidence>
<evidence type="ECO:0000256" key="14">
    <source>
        <dbReference type="PIRSR" id="PIRSR001461-1"/>
    </source>
</evidence>
<dbReference type="InterPro" id="IPR011060">
    <property type="entry name" value="RibuloseP-bd_barrel"/>
</dbReference>
<evidence type="ECO:0000256" key="9">
    <source>
        <dbReference type="ARBA" id="ARBA00013920"/>
    </source>
</evidence>
<dbReference type="PANTHER" id="PTHR11749">
    <property type="entry name" value="RIBULOSE-5-PHOSPHATE-3-EPIMERASE"/>
    <property type="match status" value="1"/>
</dbReference>
<feature type="binding site" evidence="15">
    <location>
        <position position="182"/>
    </location>
    <ligand>
        <name>a divalent metal cation</name>
        <dbReference type="ChEBI" id="CHEBI:60240"/>
    </ligand>
</feature>
<accession>A0AAF0EW94</accession>
<evidence type="ECO:0000256" key="11">
    <source>
        <dbReference type="ARBA" id="ARBA00023235"/>
    </source>
</evidence>
<dbReference type="PROSITE" id="PS01086">
    <property type="entry name" value="RIBUL_P_3_EPIMER_2"/>
    <property type="match status" value="1"/>
</dbReference>
<dbReference type="GeneID" id="85224898"/>
<comment type="cofactor">
    <cofactor evidence="3">
        <name>Co(2+)</name>
        <dbReference type="ChEBI" id="CHEBI:48828"/>
    </cofactor>
</comment>
<comment type="cofactor">
    <cofactor evidence="2">
        <name>Mn(2+)</name>
        <dbReference type="ChEBI" id="CHEBI:29035"/>
    </cofactor>
</comment>
<dbReference type="Gene3D" id="3.20.20.70">
    <property type="entry name" value="Aldolase class I"/>
    <property type="match status" value="1"/>
</dbReference>
<dbReference type="AlphaFoldDB" id="A0AAF0EW94"/>
<keyword evidence="13" id="KW-0119">Carbohydrate metabolism</keyword>